<dbReference type="GO" id="GO:0070401">
    <property type="term" value="F:NADP+ binding"/>
    <property type="evidence" value="ECO:0007669"/>
    <property type="project" value="InterPro"/>
</dbReference>
<comment type="subcellular location">
    <subcellularLocation>
        <location evidence="7">Cytoplasm</location>
    </subcellularLocation>
</comment>
<accession>A0A5M4B264</accession>
<dbReference type="GO" id="GO:0006526">
    <property type="term" value="P:L-arginine biosynthetic process"/>
    <property type="evidence" value="ECO:0007669"/>
    <property type="project" value="UniProtKB-UniRule"/>
</dbReference>
<proteinExistence type="inferred from homology"/>
<evidence type="ECO:0000256" key="1">
    <source>
        <dbReference type="ARBA" id="ARBA00004862"/>
    </source>
</evidence>
<dbReference type="NCBIfam" id="TIGR01850">
    <property type="entry name" value="argC"/>
    <property type="match status" value="1"/>
</dbReference>
<dbReference type="GO" id="GO:0051287">
    <property type="term" value="F:NAD binding"/>
    <property type="evidence" value="ECO:0007669"/>
    <property type="project" value="InterPro"/>
</dbReference>
<dbReference type="Pfam" id="PF22698">
    <property type="entry name" value="Semialdhyde_dhC_1"/>
    <property type="match status" value="1"/>
</dbReference>
<dbReference type="OrthoDB" id="9801289at2"/>
<evidence type="ECO:0000256" key="6">
    <source>
        <dbReference type="ARBA" id="ARBA00050557"/>
    </source>
</evidence>
<keyword evidence="5 7" id="KW-0560">Oxidoreductase</keyword>
<evidence type="ECO:0000259" key="9">
    <source>
        <dbReference type="SMART" id="SM00859"/>
    </source>
</evidence>
<dbReference type="PANTHER" id="PTHR32338:SF10">
    <property type="entry name" value="N-ACETYL-GAMMA-GLUTAMYL-PHOSPHATE REDUCTASE, CHLOROPLASTIC-RELATED"/>
    <property type="match status" value="1"/>
</dbReference>
<dbReference type="EMBL" id="BLAX01000001">
    <property type="protein sequence ID" value="GET33986.1"/>
    <property type="molecule type" value="Genomic_DNA"/>
</dbReference>
<dbReference type="PROSITE" id="PS01224">
    <property type="entry name" value="ARGC"/>
    <property type="match status" value="1"/>
</dbReference>
<organism evidence="10 11">
    <name type="scientific">Prolixibacter bellariivorans</name>
    <dbReference type="NCBI Taxonomy" id="314319"/>
    <lineage>
        <taxon>Bacteria</taxon>
        <taxon>Pseudomonadati</taxon>
        <taxon>Bacteroidota</taxon>
        <taxon>Bacteroidia</taxon>
        <taxon>Marinilabiliales</taxon>
        <taxon>Prolixibacteraceae</taxon>
        <taxon>Prolixibacter</taxon>
    </lineage>
</organism>
<dbReference type="GO" id="GO:0005737">
    <property type="term" value="C:cytoplasm"/>
    <property type="evidence" value="ECO:0007669"/>
    <property type="project" value="UniProtKB-SubCell"/>
</dbReference>
<dbReference type="Proteomes" id="UP000391834">
    <property type="component" value="Unassembled WGS sequence"/>
</dbReference>
<evidence type="ECO:0000256" key="3">
    <source>
        <dbReference type="ARBA" id="ARBA00022605"/>
    </source>
</evidence>
<feature type="domain" description="Semialdehyde dehydrogenase NAD-binding" evidence="9">
    <location>
        <begin position="6"/>
        <end position="144"/>
    </location>
</feature>
<dbReference type="InterPro" id="IPR000706">
    <property type="entry name" value="AGPR_type-1"/>
</dbReference>
<dbReference type="InterPro" id="IPR050085">
    <property type="entry name" value="AGPR"/>
</dbReference>
<dbReference type="InterPro" id="IPR023013">
    <property type="entry name" value="AGPR_AS"/>
</dbReference>
<evidence type="ECO:0000313" key="11">
    <source>
        <dbReference type="Proteomes" id="UP000391834"/>
    </source>
</evidence>
<evidence type="ECO:0000256" key="4">
    <source>
        <dbReference type="ARBA" id="ARBA00022857"/>
    </source>
</evidence>
<comment type="function">
    <text evidence="7">Catalyzes the NADPH-dependent reduction of N-acetyl-5-glutamyl phosphate to yield N-acetyl-L-glutamate 5-semialdehyde.</text>
</comment>
<evidence type="ECO:0000256" key="2">
    <source>
        <dbReference type="ARBA" id="ARBA00022571"/>
    </source>
</evidence>
<keyword evidence="2 7" id="KW-0055">Arginine biosynthesis</keyword>
<dbReference type="SMART" id="SM00859">
    <property type="entry name" value="Semialdhyde_dh"/>
    <property type="match status" value="1"/>
</dbReference>
<sequence length="346" mass="38390">MGKKKRIGIIGATGYTGSELVRILVNHPEVEIALITSESRAGEKFSDIHTSFRGIVDIVLQPASQVEQTDLDLVFLALPHGVSMDFVKKYHQKPFKIIDLSGDFRLDSPEIYHEWYQKGHVYKEGFDSAVFGLPELNREHIKQSELVANPGCFPTTAILGLAPLLSEGMIESRGIIVDSKTGVTGAGVKPKEVTHFPNVNDNFKAYGLKKHRHTIEIQDTLNKLSSDEVNLQFTPHLLPVDRGILSTIYARPVKEVTTADLNALYLRYYEGHPFVRITPEAPSIKDVRASNYCNIYITHDERTGNIMVLSVIDNLVKGAAGQAIQNMNLMLGFDETAGLKQAPLNP</sequence>
<evidence type="ECO:0000256" key="7">
    <source>
        <dbReference type="HAMAP-Rule" id="MF_00150"/>
    </source>
</evidence>
<comment type="caution">
    <text evidence="10">The sequence shown here is derived from an EMBL/GenBank/DDBJ whole genome shotgun (WGS) entry which is preliminary data.</text>
</comment>
<name>A0A5M4B264_9BACT</name>
<dbReference type="CDD" id="cd17895">
    <property type="entry name" value="AGPR_1_N"/>
    <property type="match status" value="1"/>
</dbReference>
<keyword evidence="4 7" id="KW-0521">NADP</keyword>
<keyword evidence="7" id="KW-0963">Cytoplasm</keyword>
<reference evidence="10 11" key="1">
    <citation type="submission" date="2019-10" db="EMBL/GenBank/DDBJ databases">
        <title>Prolixibacter strains distinguished by the presence of nitrate reductase genes were adept at nitrate-dependent anaerobic corrosion of metallic iron and carbon steel.</title>
        <authorList>
            <person name="Iino T."/>
            <person name="Shono N."/>
            <person name="Ito K."/>
            <person name="Nakamura R."/>
            <person name="Sueoka K."/>
            <person name="Harayama S."/>
            <person name="Ohkuma M."/>
        </authorList>
    </citation>
    <scope>NUCLEOTIDE SEQUENCE [LARGE SCALE GENOMIC DNA]</scope>
    <source>
        <strain evidence="10 11">JCM 13498</strain>
    </source>
</reference>
<dbReference type="GO" id="GO:0003942">
    <property type="term" value="F:N-acetyl-gamma-glutamyl-phosphate reductase activity"/>
    <property type="evidence" value="ECO:0007669"/>
    <property type="project" value="UniProtKB-UniRule"/>
</dbReference>
<protein>
    <recommendedName>
        <fullName evidence="7">N-acetyl-gamma-glutamyl-phosphate reductase</fullName>
        <shortName evidence="7">AGPR</shortName>
        <ecNumber evidence="7">1.2.1.38</ecNumber>
    </recommendedName>
    <alternativeName>
        <fullName evidence="7">N-acetyl-glutamate semialdehyde dehydrogenase</fullName>
        <shortName evidence="7">NAGSA dehydrogenase</shortName>
    </alternativeName>
</protein>
<dbReference type="SUPFAM" id="SSF55347">
    <property type="entry name" value="Glyceraldehyde-3-phosphate dehydrogenase-like, C-terminal domain"/>
    <property type="match status" value="1"/>
</dbReference>
<dbReference type="Gene3D" id="3.40.50.720">
    <property type="entry name" value="NAD(P)-binding Rossmann-like Domain"/>
    <property type="match status" value="1"/>
</dbReference>
<dbReference type="FunFam" id="3.30.360.10:FF:000014">
    <property type="entry name" value="N-acetyl-gamma-glutamyl-phosphate reductase"/>
    <property type="match status" value="1"/>
</dbReference>
<comment type="catalytic activity">
    <reaction evidence="6 7">
        <text>N-acetyl-L-glutamate 5-semialdehyde + phosphate + NADP(+) = N-acetyl-L-glutamyl 5-phosphate + NADPH + H(+)</text>
        <dbReference type="Rhea" id="RHEA:21588"/>
        <dbReference type="ChEBI" id="CHEBI:15378"/>
        <dbReference type="ChEBI" id="CHEBI:29123"/>
        <dbReference type="ChEBI" id="CHEBI:43474"/>
        <dbReference type="ChEBI" id="CHEBI:57783"/>
        <dbReference type="ChEBI" id="CHEBI:57936"/>
        <dbReference type="ChEBI" id="CHEBI:58349"/>
        <dbReference type="EC" id="1.2.1.38"/>
    </reaction>
</comment>
<feature type="active site" evidence="7 8">
    <location>
        <position position="152"/>
    </location>
</feature>
<dbReference type="UniPathway" id="UPA00068">
    <property type="reaction ID" value="UER00108"/>
</dbReference>
<dbReference type="Gene3D" id="3.30.360.10">
    <property type="entry name" value="Dihydrodipicolinate Reductase, domain 2"/>
    <property type="match status" value="1"/>
</dbReference>
<dbReference type="AlphaFoldDB" id="A0A5M4B264"/>
<dbReference type="InterPro" id="IPR000534">
    <property type="entry name" value="Semialdehyde_DH_NAD-bd"/>
</dbReference>
<dbReference type="EC" id="1.2.1.38" evidence="7"/>
<dbReference type="RefSeq" id="WP_025863860.1">
    <property type="nucleotide sequence ID" value="NZ_BLAX01000001.1"/>
</dbReference>
<dbReference type="PANTHER" id="PTHR32338">
    <property type="entry name" value="N-ACETYL-GAMMA-GLUTAMYL-PHOSPHATE REDUCTASE, CHLOROPLASTIC-RELATED-RELATED"/>
    <property type="match status" value="1"/>
</dbReference>
<dbReference type="HAMAP" id="MF_00150">
    <property type="entry name" value="ArgC_type1"/>
    <property type="match status" value="1"/>
</dbReference>
<dbReference type="SUPFAM" id="SSF51735">
    <property type="entry name" value="NAD(P)-binding Rossmann-fold domains"/>
    <property type="match status" value="1"/>
</dbReference>
<gene>
    <name evidence="7" type="primary">argC</name>
    <name evidence="10" type="ORF">PbJCM13498_28490</name>
</gene>
<evidence type="ECO:0000256" key="5">
    <source>
        <dbReference type="ARBA" id="ARBA00023002"/>
    </source>
</evidence>
<comment type="pathway">
    <text evidence="1 7">Amino-acid biosynthesis; L-arginine biosynthesis; N(2)-acetyl-L-ornithine from L-glutamate: step 3/4.</text>
</comment>
<evidence type="ECO:0000256" key="8">
    <source>
        <dbReference type="PROSITE-ProRule" id="PRU10010"/>
    </source>
</evidence>
<comment type="similarity">
    <text evidence="7">Belongs to the NAGSA dehydrogenase family. Type 1 subfamily.</text>
</comment>
<dbReference type="Pfam" id="PF01118">
    <property type="entry name" value="Semialdhyde_dh"/>
    <property type="match status" value="1"/>
</dbReference>
<dbReference type="CDD" id="cd23934">
    <property type="entry name" value="AGPR_1_C"/>
    <property type="match status" value="1"/>
</dbReference>
<dbReference type="InterPro" id="IPR058924">
    <property type="entry name" value="AGPR_dimerisation_dom"/>
</dbReference>
<keyword evidence="11" id="KW-1185">Reference proteome</keyword>
<dbReference type="InterPro" id="IPR036291">
    <property type="entry name" value="NAD(P)-bd_dom_sf"/>
</dbReference>
<evidence type="ECO:0000313" key="10">
    <source>
        <dbReference type="EMBL" id="GET33986.1"/>
    </source>
</evidence>
<keyword evidence="3 7" id="KW-0028">Amino-acid biosynthesis</keyword>